<sequence>MLHEGGQGHREGPGKFGDGEGACGQPLQDRPSGRIPEGEKDVIEIGLMFSHIPNYSGGAESRKQKVRLFPN</sequence>
<evidence type="ECO:0000256" key="1">
    <source>
        <dbReference type="SAM" id="MobiDB-lite"/>
    </source>
</evidence>
<feature type="compositionally biased region" description="Basic and acidic residues" evidence="1">
    <location>
        <begin position="1"/>
        <end position="13"/>
    </location>
</feature>
<dbReference type="Proteomes" id="UP000612855">
    <property type="component" value="Unassembled WGS sequence"/>
</dbReference>
<evidence type="ECO:0000313" key="3">
    <source>
        <dbReference type="Proteomes" id="UP000612855"/>
    </source>
</evidence>
<gene>
    <name evidence="2" type="ORF">GCM10011360_24440</name>
</gene>
<accession>A0A917A8X9</accession>
<organism evidence="2 3">
    <name type="scientific">Primorskyibacter flagellatus</name>
    <dbReference type="NCBI Taxonomy" id="1387277"/>
    <lineage>
        <taxon>Bacteria</taxon>
        <taxon>Pseudomonadati</taxon>
        <taxon>Pseudomonadota</taxon>
        <taxon>Alphaproteobacteria</taxon>
        <taxon>Rhodobacterales</taxon>
        <taxon>Roseobacteraceae</taxon>
        <taxon>Primorskyibacter</taxon>
    </lineage>
</organism>
<dbReference type="EMBL" id="BMFJ01000001">
    <property type="protein sequence ID" value="GGE35712.1"/>
    <property type="molecule type" value="Genomic_DNA"/>
</dbReference>
<feature type="region of interest" description="Disordered" evidence="1">
    <location>
        <begin position="1"/>
        <end position="39"/>
    </location>
</feature>
<protein>
    <submittedName>
        <fullName evidence="2">Uncharacterized protein</fullName>
    </submittedName>
</protein>
<keyword evidence="3" id="KW-1185">Reference proteome</keyword>
<reference evidence="3" key="1">
    <citation type="journal article" date="2019" name="Int. J. Syst. Evol. Microbiol.">
        <title>The Global Catalogue of Microorganisms (GCM) 10K type strain sequencing project: providing services to taxonomists for standard genome sequencing and annotation.</title>
        <authorList>
            <consortium name="The Broad Institute Genomics Platform"/>
            <consortium name="The Broad Institute Genome Sequencing Center for Infectious Disease"/>
            <person name="Wu L."/>
            <person name="Ma J."/>
        </authorList>
    </citation>
    <scope>NUCLEOTIDE SEQUENCE [LARGE SCALE GENOMIC DNA]</scope>
    <source>
        <strain evidence="3">CGMCC 1.12664</strain>
    </source>
</reference>
<comment type="caution">
    <text evidence="2">The sequence shown here is derived from an EMBL/GenBank/DDBJ whole genome shotgun (WGS) entry which is preliminary data.</text>
</comment>
<name>A0A917A8X9_9RHOB</name>
<dbReference type="AlphaFoldDB" id="A0A917A8X9"/>
<evidence type="ECO:0000313" key="2">
    <source>
        <dbReference type="EMBL" id="GGE35712.1"/>
    </source>
</evidence>
<proteinExistence type="predicted"/>